<evidence type="ECO:0000256" key="1">
    <source>
        <dbReference type="ARBA" id="ARBA00009776"/>
    </source>
</evidence>
<comment type="similarity">
    <text evidence="1">Belongs to the thymidylate kinase family.</text>
</comment>
<evidence type="ECO:0000256" key="3">
    <source>
        <dbReference type="ARBA" id="ARBA00022840"/>
    </source>
</evidence>
<dbReference type="Proteomes" id="UP000034746">
    <property type="component" value="Unassembled WGS sequence"/>
</dbReference>
<dbReference type="PANTHER" id="PTHR10344:SF4">
    <property type="entry name" value="UMP-CMP KINASE 2, MITOCHONDRIAL"/>
    <property type="match status" value="1"/>
</dbReference>
<evidence type="ECO:0000259" key="4">
    <source>
        <dbReference type="Pfam" id="PF02223"/>
    </source>
</evidence>
<dbReference type="InterPro" id="IPR039430">
    <property type="entry name" value="Thymidylate_kin-like_dom"/>
</dbReference>
<dbReference type="CDD" id="cd01672">
    <property type="entry name" value="TMPK"/>
    <property type="match status" value="1"/>
</dbReference>
<dbReference type="InterPro" id="IPR027417">
    <property type="entry name" value="P-loop_NTPase"/>
</dbReference>
<feature type="domain" description="Thymidylate kinase-like" evidence="4">
    <location>
        <begin position="11"/>
        <end position="194"/>
    </location>
</feature>
<keyword evidence="5" id="KW-0808">Transferase</keyword>
<accession>A0A0G0VCX0</accession>
<dbReference type="GO" id="GO:0006227">
    <property type="term" value="P:dUDP biosynthetic process"/>
    <property type="evidence" value="ECO:0007669"/>
    <property type="project" value="TreeGrafter"/>
</dbReference>
<evidence type="ECO:0000256" key="2">
    <source>
        <dbReference type="ARBA" id="ARBA00022741"/>
    </source>
</evidence>
<dbReference type="EMBL" id="LCAU01000001">
    <property type="protein sequence ID" value="KKR98724.1"/>
    <property type="molecule type" value="Genomic_DNA"/>
</dbReference>
<keyword evidence="3" id="KW-0067">ATP-binding</keyword>
<organism evidence="5 6">
    <name type="scientific">Candidatus Uhrbacteria bacterium GW2011_GWF2_41_16</name>
    <dbReference type="NCBI Taxonomy" id="1618997"/>
    <lineage>
        <taxon>Bacteria</taxon>
        <taxon>Candidatus Uhriibacteriota</taxon>
    </lineage>
</organism>
<keyword evidence="5" id="KW-0418">Kinase</keyword>
<dbReference type="GO" id="GO:0004798">
    <property type="term" value="F:dTMP kinase activity"/>
    <property type="evidence" value="ECO:0007669"/>
    <property type="project" value="TreeGrafter"/>
</dbReference>
<dbReference type="GO" id="GO:0005524">
    <property type="term" value="F:ATP binding"/>
    <property type="evidence" value="ECO:0007669"/>
    <property type="project" value="UniProtKB-KW"/>
</dbReference>
<sequence length="229" mass="26204">MSVNKGSLIVIDGTDGSGKKTQFDLLKKRLALQKIPFETISFPQYGKKNAGPTEEYLSGKYGTAHEVGPYVSSIFYAVDRYDASHQIRTWLENGIHVLADRYVGSNMGHQGGKITDTNERETFFSWVDDLEFNLFHIPRPDLNIILHVPTSFAIDLIRTRTEQEGIKNGMTRDIHEENQKHLEQAEQAYLHLASRFPQYPLMECVKSGAMLSRDEIHEQIWNLVSPFFK</sequence>
<name>A0A0G0VCX0_9BACT</name>
<dbReference type="Pfam" id="PF02223">
    <property type="entry name" value="Thymidylate_kin"/>
    <property type="match status" value="1"/>
</dbReference>
<dbReference type="GO" id="GO:0006233">
    <property type="term" value="P:dTDP biosynthetic process"/>
    <property type="evidence" value="ECO:0007669"/>
    <property type="project" value="TreeGrafter"/>
</dbReference>
<keyword evidence="2" id="KW-0547">Nucleotide-binding</keyword>
<dbReference type="AlphaFoldDB" id="A0A0G0VCX0"/>
<protein>
    <submittedName>
        <fullName evidence="5">Thymidylate kinase</fullName>
    </submittedName>
</protein>
<evidence type="ECO:0000313" key="5">
    <source>
        <dbReference type="EMBL" id="KKR98724.1"/>
    </source>
</evidence>
<dbReference type="GO" id="GO:0005737">
    <property type="term" value="C:cytoplasm"/>
    <property type="evidence" value="ECO:0007669"/>
    <property type="project" value="TreeGrafter"/>
</dbReference>
<dbReference type="GO" id="GO:0006235">
    <property type="term" value="P:dTTP biosynthetic process"/>
    <property type="evidence" value="ECO:0007669"/>
    <property type="project" value="TreeGrafter"/>
</dbReference>
<comment type="caution">
    <text evidence="5">The sequence shown here is derived from an EMBL/GenBank/DDBJ whole genome shotgun (WGS) entry which is preliminary data.</text>
</comment>
<reference evidence="5 6" key="1">
    <citation type="journal article" date="2015" name="Nature">
        <title>rRNA introns, odd ribosomes, and small enigmatic genomes across a large radiation of phyla.</title>
        <authorList>
            <person name="Brown C.T."/>
            <person name="Hug L.A."/>
            <person name="Thomas B.C."/>
            <person name="Sharon I."/>
            <person name="Castelle C.J."/>
            <person name="Singh A."/>
            <person name="Wilkins M.J."/>
            <person name="Williams K.H."/>
            <person name="Banfield J.F."/>
        </authorList>
    </citation>
    <scope>NUCLEOTIDE SEQUENCE [LARGE SCALE GENOMIC DNA]</scope>
</reference>
<evidence type="ECO:0000313" key="6">
    <source>
        <dbReference type="Proteomes" id="UP000034746"/>
    </source>
</evidence>
<proteinExistence type="inferred from homology"/>
<gene>
    <name evidence="5" type="ORF">UU48_C0001G0079</name>
</gene>
<dbReference type="PANTHER" id="PTHR10344">
    <property type="entry name" value="THYMIDYLATE KINASE"/>
    <property type="match status" value="1"/>
</dbReference>
<dbReference type="Gene3D" id="3.40.50.300">
    <property type="entry name" value="P-loop containing nucleotide triphosphate hydrolases"/>
    <property type="match status" value="1"/>
</dbReference>
<dbReference type="SUPFAM" id="SSF52540">
    <property type="entry name" value="P-loop containing nucleoside triphosphate hydrolases"/>
    <property type="match status" value="1"/>
</dbReference>